<accession>A0AA45W2Z8</accession>
<name>A0AA45W2Z8_9RHOB</name>
<evidence type="ECO:0000259" key="5">
    <source>
        <dbReference type="PROSITE" id="PS51898"/>
    </source>
</evidence>
<dbReference type="InterPro" id="IPR050090">
    <property type="entry name" value="Tyrosine_recombinase_XerCD"/>
</dbReference>
<dbReference type="GO" id="GO:0015074">
    <property type="term" value="P:DNA integration"/>
    <property type="evidence" value="ECO:0007669"/>
    <property type="project" value="UniProtKB-KW"/>
</dbReference>
<reference evidence="7 9" key="2">
    <citation type="submission" date="2021-01" db="EMBL/GenBank/DDBJ databases">
        <title>Biogeographic distribution of Paracoccus.</title>
        <authorList>
            <person name="Hollensteiner J."/>
            <person name="Leineberger J."/>
            <person name="Brinkhoff T."/>
            <person name="Daniel R."/>
        </authorList>
    </citation>
    <scope>NUCLEOTIDE SEQUENCE [LARGE SCALE GENOMIC DNA]</scope>
    <source>
        <strain evidence="7 9">DSM 18447</strain>
    </source>
</reference>
<evidence type="ECO:0000313" key="6">
    <source>
        <dbReference type="EMBL" id="SIS71639.1"/>
    </source>
</evidence>
<evidence type="ECO:0000256" key="2">
    <source>
        <dbReference type="ARBA" id="ARBA00022908"/>
    </source>
</evidence>
<keyword evidence="3" id="KW-0238">DNA-binding</keyword>
<dbReference type="CDD" id="cd00796">
    <property type="entry name" value="INT_Rci_Hp1_C"/>
    <property type="match status" value="1"/>
</dbReference>
<dbReference type="Proteomes" id="UP000186216">
    <property type="component" value="Unassembled WGS sequence"/>
</dbReference>
<keyword evidence="4" id="KW-0233">DNA recombination</keyword>
<evidence type="ECO:0000256" key="1">
    <source>
        <dbReference type="ARBA" id="ARBA00008857"/>
    </source>
</evidence>
<dbReference type="AlphaFoldDB" id="A0AA45W2Z8"/>
<dbReference type="EMBL" id="CP067140">
    <property type="protein sequence ID" value="WCR04989.1"/>
    <property type="molecule type" value="Genomic_DNA"/>
</dbReference>
<keyword evidence="9" id="KW-1185">Reference proteome</keyword>
<sequence>MGTITERRLKDGKVVFTAQIRVMRDGRKTSASSTFERRAAAEAWLRRKEAEANKPGGFDKVARKRQSGVTLADAIDRYIAESERQIGKTKAQVLAAIKTYEIAALPCGAIRSQDVVAFAQELLDGGRKPQTVANYTSHLAAIFAVAGPMWGMPLDPSEMKAAHVVMRRMGITAKSTKRDRRPTMAELDKLMQHFADKHTHGRSMPMHMIVAFALFSTRRQEEITRITWADLEPGRVLVRDMKHPGQKIGNDTWVDLTPEAEAIARAMPRKSERIFPFSTDAITASFTRACRFLEIEDLHFHDLRHEGVSRLFEMGRTIPQAASVSGHRSWQSLQRYSHLRATGDKWKGWPWLARVAPTDGGAEVVALKSARK</sequence>
<evidence type="ECO:0000313" key="9">
    <source>
        <dbReference type="Proteomes" id="UP001215549"/>
    </source>
</evidence>
<dbReference type="PANTHER" id="PTHR30349:SF41">
    <property type="entry name" value="INTEGRASE_RECOMBINASE PROTEIN MJ0367-RELATED"/>
    <property type="match status" value="1"/>
</dbReference>
<dbReference type="GO" id="GO:0006310">
    <property type="term" value="P:DNA recombination"/>
    <property type="evidence" value="ECO:0007669"/>
    <property type="project" value="UniProtKB-KW"/>
</dbReference>
<dbReference type="InterPro" id="IPR011010">
    <property type="entry name" value="DNA_brk_join_enz"/>
</dbReference>
<gene>
    <name evidence="7" type="ORF">JHX88_09905</name>
    <name evidence="6" type="ORF">SAMN05421772_103221</name>
</gene>
<dbReference type="Gene3D" id="1.10.443.10">
    <property type="entry name" value="Intergrase catalytic core"/>
    <property type="match status" value="1"/>
</dbReference>
<dbReference type="EMBL" id="FTOU01000003">
    <property type="protein sequence ID" value="SIS71639.1"/>
    <property type="molecule type" value="Genomic_DNA"/>
</dbReference>
<dbReference type="SUPFAM" id="SSF56349">
    <property type="entry name" value="DNA breaking-rejoining enzymes"/>
    <property type="match status" value="1"/>
</dbReference>
<feature type="domain" description="Tyr recombinase" evidence="5">
    <location>
        <begin position="177"/>
        <end position="350"/>
    </location>
</feature>
<dbReference type="Proteomes" id="UP001215549">
    <property type="component" value="Chromosome"/>
</dbReference>
<reference evidence="6 8" key="1">
    <citation type="submission" date="2017-01" db="EMBL/GenBank/DDBJ databases">
        <authorList>
            <person name="Varghese N."/>
            <person name="Submissions S."/>
        </authorList>
    </citation>
    <scope>NUCLEOTIDE SEQUENCE [LARGE SCALE GENOMIC DNA]</scope>
    <source>
        <strain evidence="6 8">DSM 18447</strain>
    </source>
</reference>
<dbReference type="GO" id="GO:0003677">
    <property type="term" value="F:DNA binding"/>
    <property type="evidence" value="ECO:0007669"/>
    <property type="project" value="UniProtKB-KW"/>
</dbReference>
<protein>
    <submittedName>
        <fullName evidence="6">Phage integrase family protein</fullName>
    </submittedName>
    <submittedName>
        <fullName evidence="7">Site-specific integrase</fullName>
    </submittedName>
</protein>
<keyword evidence="2" id="KW-0229">DNA integration</keyword>
<dbReference type="PANTHER" id="PTHR30349">
    <property type="entry name" value="PHAGE INTEGRASE-RELATED"/>
    <property type="match status" value="1"/>
</dbReference>
<evidence type="ECO:0000313" key="8">
    <source>
        <dbReference type="Proteomes" id="UP000186216"/>
    </source>
</evidence>
<dbReference type="PROSITE" id="PS51898">
    <property type="entry name" value="TYR_RECOMBINASE"/>
    <property type="match status" value="1"/>
</dbReference>
<proteinExistence type="inferred from homology"/>
<evidence type="ECO:0000256" key="4">
    <source>
        <dbReference type="ARBA" id="ARBA00023172"/>
    </source>
</evidence>
<organism evidence="6 8">
    <name type="scientific">Paracoccus saliphilus</name>
    <dbReference type="NCBI Taxonomy" id="405559"/>
    <lineage>
        <taxon>Bacteria</taxon>
        <taxon>Pseudomonadati</taxon>
        <taxon>Pseudomonadota</taxon>
        <taxon>Alphaproteobacteria</taxon>
        <taxon>Rhodobacterales</taxon>
        <taxon>Paracoccaceae</taxon>
        <taxon>Paracoccus</taxon>
    </lineage>
</organism>
<dbReference type="Pfam" id="PF00589">
    <property type="entry name" value="Phage_integrase"/>
    <property type="match status" value="1"/>
</dbReference>
<dbReference type="RefSeq" id="WP_076524229.1">
    <property type="nucleotide sequence ID" value="NZ_CP067140.1"/>
</dbReference>
<evidence type="ECO:0000256" key="3">
    <source>
        <dbReference type="ARBA" id="ARBA00023125"/>
    </source>
</evidence>
<dbReference type="InterPro" id="IPR013762">
    <property type="entry name" value="Integrase-like_cat_sf"/>
</dbReference>
<comment type="similarity">
    <text evidence="1">Belongs to the 'phage' integrase family.</text>
</comment>
<evidence type="ECO:0000313" key="7">
    <source>
        <dbReference type="EMBL" id="WCR04989.1"/>
    </source>
</evidence>
<dbReference type="InterPro" id="IPR002104">
    <property type="entry name" value="Integrase_catalytic"/>
</dbReference>